<feature type="transmembrane region" description="Helical" evidence="7">
    <location>
        <begin position="95"/>
        <end position="115"/>
    </location>
</feature>
<keyword evidence="5 7" id="KW-1133">Transmembrane helix</keyword>
<dbReference type="AlphaFoldDB" id="A0A7W8DIP9"/>
<sequence length="331" mass="35462">MIFLAELPAPSRMGDVLMAFLSIVFEGAPYILIGTVFSGIIDAFLPAKLLDRVLPKSKLLSTLIAGFLGLVFPVCECAVVPVIRRLVQKGLPLSCAVTYMLSAPIMNPIVAISTMTAFKEFQGLGLSTAGNATMTIARLSLGYLVAVIVGLVVLRFKPGQVLRHSIANKIENAGAEDAHDHGHTHAPAAGFNGKLVHAMRSSMRDFLDTAMYFAIGVVITSAFNTQINQSLLNTVAGNDWLAIPSLMGLAIVLSLCSTSDAFIAAPMTAFSMAAKLAFLVFGPMMDIKLLFMYSGVFQRKVVVYLLVGLFVLIGLLSSPWMGLIQLLHTKP</sequence>
<comment type="subcellular location">
    <subcellularLocation>
        <location evidence="1">Cell membrane</location>
        <topology evidence="1">Multi-pass membrane protein</topology>
    </subcellularLocation>
</comment>
<evidence type="ECO:0000313" key="9">
    <source>
        <dbReference type="Proteomes" id="UP000590740"/>
    </source>
</evidence>
<keyword evidence="4 7" id="KW-0812">Transmembrane</keyword>
<evidence type="ECO:0000256" key="2">
    <source>
        <dbReference type="ARBA" id="ARBA00006386"/>
    </source>
</evidence>
<evidence type="ECO:0000256" key="3">
    <source>
        <dbReference type="ARBA" id="ARBA00022475"/>
    </source>
</evidence>
<feature type="transmembrane region" description="Helical" evidence="7">
    <location>
        <begin position="302"/>
        <end position="327"/>
    </location>
</feature>
<organism evidence="8 9">
    <name type="scientific">Prosthecobacter vanneervenii</name>
    <dbReference type="NCBI Taxonomy" id="48466"/>
    <lineage>
        <taxon>Bacteria</taxon>
        <taxon>Pseudomonadati</taxon>
        <taxon>Verrucomicrobiota</taxon>
        <taxon>Verrucomicrobiia</taxon>
        <taxon>Verrucomicrobiales</taxon>
        <taxon>Verrucomicrobiaceae</taxon>
        <taxon>Prosthecobacter</taxon>
    </lineage>
</organism>
<dbReference type="PANTHER" id="PTHR34184:SF4">
    <property type="entry name" value="UPF0718 PROTEIN YCGR"/>
    <property type="match status" value="1"/>
</dbReference>
<comment type="caution">
    <text evidence="8">The sequence shown here is derived from an EMBL/GenBank/DDBJ whole genome shotgun (WGS) entry which is preliminary data.</text>
</comment>
<dbReference type="GO" id="GO:0005886">
    <property type="term" value="C:plasma membrane"/>
    <property type="evidence" value="ECO:0007669"/>
    <property type="project" value="UniProtKB-SubCell"/>
</dbReference>
<feature type="transmembrane region" description="Helical" evidence="7">
    <location>
        <begin position="16"/>
        <end position="41"/>
    </location>
</feature>
<dbReference type="Pfam" id="PF03773">
    <property type="entry name" value="ArsP_1"/>
    <property type="match status" value="1"/>
</dbReference>
<gene>
    <name evidence="8" type="ORF">HNQ65_000759</name>
</gene>
<protein>
    <recommendedName>
        <fullName evidence="10">Permease</fullName>
    </recommendedName>
</protein>
<accession>A0A7W8DIP9</accession>
<reference evidence="8 9" key="1">
    <citation type="submission" date="2020-08" db="EMBL/GenBank/DDBJ databases">
        <title>Genomic Encyclopedia of Type Strains, Phase IV (KMG-IV): sequencing the most valuable type-strain genomes for metagenomic binning, comparative biology and taxonomic classification.</title>
        <authorList>
            <person name="Goeker M."/>
        </authorList>
    </citation>
    <scope>NUCLEOTIDE SEQUENCE [LARGE SCALE GENOMIC DNA]</scope>
    <source>
        <strain evidence="8 9">DSM 12252</strain>
    </source>
</reference>
<evidence type="ECO:0000313" key="8">
    <source>
        <dbReference type="EMBL" id="MBB5031205.1"/>
    </source>
</evidence>
<feature type="transmembrane region" description="Helical" evidence="7">
    <location>
        <begin position="135"/>
        <end position="154"/>
    </location>
</feature>
<feature type="transmembrane region" description="Helical" evidence="7">
    <location>
        <begin position="61"/>
        <end position="83"/>
    </location>
</feature>
<proteinExistence type="inferred from homology"/>
<dbReference type="Proteomes" id="UP000590740">
    <property type="component" value="Unassembled WGS sequence"/>
</dbReference>
<name>A0A7W8DIP9_9BACT</name>
<feature type="transmembrane region" description="Helical" evidence="7">
    <location>
        <begin position="240"/>
        <end position="264"/>
    </location>
</feature>
<dbReference type="PANTHER" id="PTHR34184">
    <property type="entry name" value="UPF0718 PROTEIN YCGR"/>
    <property type="match status" value="1"/>
</dbReference>
<keyword evidence="9" id="KW-1185">Reference proteome</keyword>
<evidence type="ECO:0000256" key="1">
    <source>
        <dbReference type="ARBA" id="ARBA00004651"/>
    </source>
</evidence>
<comment type="similarity">
    <text evidence="2">Belongs to the UPF0718 family.</text>
</comment>
<dbReference type="RefSeq" id="WP_184338138.1">
    <property type="nucleotide sequence ID" value="NZ_JACHIG010000001.1"/>
</dbReference>
<evidence type="ECO:0008006" key="10">
    <source>
        <dbReference type="Google" id="ProtNLM"/>
    </source>
</evidence>
<evidence type="ECO:0000256" key="5">
    <source>
        <dbReference type="ARBA" id="ARBA00022989"/>
    </source>
</evidence>
<dbReference type="InterPro" id="IPR005524">
    <property type="entry name" value="DUF318"/>
</dbReference>
<evidence type="ECO:0000256" key="6">
    <source>
        <dbReference type="ARBA" id="ARBA00023136"/>
    </source>
</evidence>
<keyword evidence="3" id="KW-1003">Cell membrane</keyword>
<dbReference type="InterPro" id="IPR052923">
    <property type="entry name" value="UPF0718"/>
</dbReference>
<keyword evidence="6 7" id="KW-0472">Membrane</keyword>
<dbReference type="EMBL" id="JACHIG010000001">
    <property type="protein sequence ID" value="MBB5031205.1"/>
    <property type="molecule type" value="Genomic_DNA"/>
</dbReference>
<evidence type="ECO:0000256" key="7">
    <source>
        <dbReference type="SAM" id="Phobius"/>
    </source>
</evidence>
<evidence type="ECO:0000256" key="4">
    <source>
        <dbReference type="ARBA" id="ARBA00022692"/>
    </source>
</evidence>